<dbReference type="Proteomes" id="UP000826300">
    <property type="component" value="Chromosome"/>
</dbReference>
<dbReference type="AlphaFoldDB" id="A0A8G0ZYK9"/>
<dbReference type="SMART" id="SM00564">
    <property type="entry name" value="PQQ"/>
    <property type="match status" value="7"/>
</dbReference>
<feature type="domain" description="Pyrrolo-quinoline quinone repeat" evidence="1">
    <location>
        <begin position="397"/>
        <end position="456"/>
    </location>
</feature>
<name>A0A8G0ZYK9_9RHOB</name>
<evidence type="ECO:0000313" key="3">
    <source>
        <dbReference type="Proteomes" id="UP000826300"/>
    </source>
</evidence>
<evidence type="ECO:0000259" key="1">
    <source>
        <dbReference type="Pfam" id="PF13360"/>
    </source>
</evidence>
<dbReference type="SUPFAM" id="SSF50998">
    <property type="entry name" value="Quinoprotein alcohol dehydrogenase-like"/>
    <property type="match status" value="1"/>
</dbReference>
<dbReference type="Pfam" id="PF13360">
    <property type="entry name" value="PQQ_2"/>
    <property type="match status" value="2"/>
</dbReference>
<dbReference type="InterPro" id="IPR002372">
    <property type="entry name" value="PQQ_rpt_dom"/>
</dbReference>
<dbReference type="EMBL" id="CP069370">
    <property type="protein sequence ID" value="QYZ71280.1"/>
    <property type="molecule type" value="Genomic_DNA"/>
</dbReference>
<dbReference type="Gene3D" id="2.130.10.10">
    <property type="entry name" value="YVTN repeat-like/Quinoprotein amine dehydrogenase"/>
    <property type="match status" value="1"/>
</dbReference>
<keyword evidence="3" id="KW-1185">Reference proteome</keyword>
<dbReference type="KEGG" id="nsm:JO391_07180"/>
<dbReference type="InterPro" id="IPR018391">
    <property type="entry name" value="PQQ_b-propeller_rpt"/>
</dbReference>
<dbReference type="PANTHER" id="PTHR34512:SF30">
    <property type="entry name" value="OUTER MEMBRANE PROTEIN ASSEMBLY FACTOR BAMB"/>
    <property type="match status" value="1"/>
</dbReference>
<protein>
    <submittedName>
        <fullName evidence="2">PQQ-binding-like beta-propeller repeat protein</fullName>
    </submittedName>
</protein>
<sequence length="457" mass="46818">MAASGRMAWHDGRRNALAALVVLATVAGCAEKELILPGPRYPLDTDLATVEVDASGQVAPPAQPANRSVPISVPAGEANASWTQRGGNVRHVSPVGRLSAQPVMVWSAPIGEGNSRRARIQASPVAGDGLIFAMDSGTQLVAVSAASGQAVWARNLAAGFDRGGGPAGAGMAYDRGRLYVSTVSGELVVLDARTGGTVWTKRLDVPAAGAPAVDGDMVFVVLRNGTALAMSTADGKILWSGMGSANRSGTMGGGAPAVAGDRVLIPYESGDVSAYLKRSGHQLWASGVGGQRVGRPYASFSEVTADPVILGGTAIVGTSGGRTAALDMETGEVRWSAGEGALNPVMPVGGSLFQVTDDGHLVRINAGDGAVIWSVPLPYFVEQKPKKQQAIYAHYGPVAAGGRIIVASSDGYLRVFDPRDGRLVTTAVIPGGASSAPILTNSMLYVMGGDGQLHAFR</sequence>
<dbReference type="InterPro" id="IPR015943">
    <property type="entry name" value="WD40/YVTN_repeat-like_dom_sf"/>
</dbReference>
<proteinExistence type="predicted"/>
<evidence type="ECO:0000313" key="2">
    <source>
        <dbReference type="EMBL" id="QYZ71280.1"/>
    </source>
</evidence>
<feature type="domain" description="Pyrrolo-quinoline quinone repeat" evidence="1">
    <location>
        <begin position="140"/>
        <end position="374"/>
    </location>
</feature>
<gene>
    <name evidence="2" type="ORF">JO391_07180</name>
</gene>
<dbReference type="InterPro" id="IPR011047">
    <property type="entry name" value="Quinoprotein_ADH-like_sf"/>
</dbReference>
<dbReference type="PROSITE" id="PS51257">
    <property type="entry name" value="PROKAR_LIPOPROTEIN"/>
    <property type="match status" value="1"/>
</dbReference>
<organism evidence="2 3">
    <name type="scientific">Neotabrizicola shimadae</name>
    <dbReference type="NCBI Taxonomy" id="2807096"/>
    <lineage>
        <taxon>Bacteria</taxon>
        <taxon>Pseudomonadati</taxon>
        <taxon>Pseudomonadota</taxon>
        <taxon>Alphaproteobacteria</taxon>
        <taxon>Rhodobacterales</taxon>
        <taxon>Paracoccaceae</taxon>
        <taxon>Neotabrizicola</taxon>
    </lineage>
</organism>
<reference evidence="2" key="1">
    <citation type="submission" date="2021-02" db="EMBL/GenBank/DDBJ databases">
        <title>Rhodobacter shimadae sp. nov., an aerobic anoxygenic phototrophic bacterium isolated from a hot spring.</title>
        <authorList>
            <person name="Muramatsu S."/>
            <person name="Haruta S."/>
            <person name="Hirose S."/>
            <person name="Hanada S."/>
        </authorList>
    </citation>
    <scope>NUCLEOTIDE SEQUENCE</scope>
    <source>
        <strain evidence="2">N10</strain>
    </source>
</reference>
<dbReference type="RefSeq" id="WP_220663732.1">
    <property type="nucleotide sequence ID" value="NZ_CP069370.1"/>
</dbReference>
<accession>A0A8G0ZYK9</accession>
<dbReference type="PANTHER" id="PTHR34512">
    <property type="entry name" value="CELL SURFACE PROTEIN"/>
    <property type="match status" value="1"/>
</dbReference>